<dbReference type="PANTHER" id="PTHR21616">
    <property type="entry name" value="CENTROSOME SPINDLE POLE ASSOCIATED PROTEIN"/>
    <property type="match status" value="1"/>
</dbReference>
<dbReference type="GO" id="GO:0032467">
    <property type="term" value="P:positive regulation of cytokinesis"/>
    <property type="evidence" value="ECO:0007669"/>
    <property type="project" value="InterPro"/>
</dbReference>
<dbReference type="GO" id="GO:0005874">
    <property type="term" value="C:microtubule"/>
    <property type="evidence" value="ECO:0007669"/>
    <property type="project" value="InterPro"/>
</dbReference>
<dbReference type="AlphaFoldDB" id="A0A7R8ZNC6"/>
<dbReference type="PANTHER" id="PTHR21616:SF2">
    <property type="entry name" value="CENTROSOME AND SPINDLE POLE-ASSOCIATED PROTEIN 1"/>
    <property type="match status" value="1"/>
</dbReference>
<dbReference type="GO" id="GO:0005813">
    <property type="term" value="C:centrosome"/>
    <property type="evidence" value="ECO:0007669"/>
    <property type="project" value="InterPro"/>
</dbReference>
<dbReference type="InterPro" id="IPR026708">
    <property type="entry name" value="CSPP1"/>
</dbReference>
<feature type="region of interest" description="Disordered" evidence="1">
    <location>
        <begin position="1"/>
        <end position="311"/>
    </location>
</feature>
<evidence type="ECO:0000256" key="1">
    <source>
        <dbReference type="SAM" id="MobiDB-lite"/>
    </source>
</evidence>
<gene>
    <name evidence="2" type="ORF">CTOB1V02_LOCUS5995</name>
</gene>
<proteinExistence type="predicted"/>
<dbReference type="EMBL" id="OB661387">
    <property type="protein sequence ID" value="CAD7228106.1"/>
    <property type="molecule type" value="Genomic_DNA"/>
</dbReference>
<sequence length="415" mass="45706">MSYVTTDPLGLHAPGAVTGDPARRQRRPRGENLLNKYATQENNDFGAPRQPDYGFGSSPYGGGNPTGATTQGFGGGLFPPQPTTTGGFRSRSDETLYQPSFLDNNSRGRTGISPMTNFGSQEGGGGIIGGLAGAPAPARQGRRRINANTSSLDLPSEKETQAALQQKLQQQQEMDRRRQEEEAARKREADRKEEERVKAELEKMNREYQAEMKAREEKEQKRKEKMEKNKARREQIEQKLAQADQEPKSNSRSKTSSTKPPATAAASSTIGDEQFEGDSEEQQREATPEWLKSGAPRGEPIPPPIQEPQVADLTSQISGLSAFGDFNEAFADFKTQQPIPEEAQGAPASAHSADSGIELQLASDFGRFGEPEDLLFPQSEQLRATEYKRAEPIDLLDGADRKDFEPFTYLLDERV</sequence>
<protein>
    <submittedName>
        <fullName evidence="2">Uncharacterized protein</fullName>
    </submittedName>
</protein>
<dbReference type="GO" id="GO:0000922">
    <property type="term" value="C:spindle pole"/>
    <property type="evidence" value="ECO:0007669"/>
    <property type="project" value="InterPro"/>
</dbReference>
<feature type="region of interest" description="Disordered" evidence="1">
    <location>
        <begin position="329"/>
        <end position="354"/>
    </location>
</feature>
<reference evidence="2" key="1">
    <citation type="submission" date="2020-11" db="EMBL/GenBank/DDBJ databases">
        <authorList>
            <person name="Tran Van P."/>
        </authorList>
    </citation>
    <scope>NUCLEOTIDE SEQUENCE</scope>
</reference>
<feature type="compositionally biased region" description="Gly residues" evidence="1">
    <location>
        <begin position="121"/>
        <end position="132"/>
    </location>
</feature>
<feature type="compositionally biased region" description="Low complexity" evidence="1">
    <location>
        <begin position="248"/>
        <end position="269"/>
    </location>
</feature>
<name>A0A7R8ZNC6_9CRUS</name>
<organism evidence="2">
    <name type="scientific">Cyprideis torosa</name>
    <dbReference type="NCBI Taxonomy" id="163714"/>
    <lineage>
        <taxon>Eukaryota</taxon>
        <taxon>Metazoa</taxon>
        <taxon>Ecdysozoa</taxon>
        <taxon>Arthropoda</taxon>
        <taxon>Crustacea</taxon>
        <taxon>Oligostraca</taxon>
        <taxon>Ostracoda</taxon>
        <taxon>Podocopa</taxon>
        <taxon>Podocopida</taxon>
        <taxon>Cytherocopina</taxon>
        <taxon>Cytheroidea</taxon>
        <taxon>Cytherideidae</taxon>
        <taxon>Cyprideis</taxon>
    </lineage>
</organism>
<feature type="compositionally biased region" description="Basic and acidic residues" evidence="1">
    <location>
        <begin position="173"/>
        <end position="237"/>
    </location>
</feature>
<feature type="compositionally biased region" description="Polar residues" evidence="1">
    <location>
        <begin position="95"/>
        <end position="120"/>
    </location>
</feature>
<feature type="compositionally biased region" description="Low complexity" evidence="1">
    <location>
        <begin position="161"/>
        <end position="172"/>
    </location>
</feature>
<evidence type="ECO:0000313" key="2">
    <source>
        <dbReference type="EMBL" id="CAD7228106.1"/>
    </source>
</evidence>
<accession>A0A7R8ZNC6</accession>